<proteinExistence type="predicted"/>
<gene>
    <name evidence="2" type="ORF">AVEN_235861_1</name>
</gene>
<comment type="caution">
    <text evidence="2">The sequence shown here is derived from an EMBL/GenBank/DDBJ whole genome shotgun (WGS) entry which is preliminary data.</text>
</comment>
<organism evidence="2 3">
    <name type="scientific">Araneus ventricosus</name>
    <name type="common">Orbweaver spider</name>
    <name type="synonym">Epeira ventricosa</name>
    <dbReference type="NCBI Taxonomy" id="182803"/>
    <lineage>
        <taxon>Eukaryota</taxon>
        <taxon>Metazoa</taxon>
        <taxon>Ecdysozoa</taxon>
        <taxon>Arthropoda</taxon>
        <taxon>Chelicerata</taxon>
        <taxon>Arachnida</taxon>
        <taxon>Araneae</taxon>
        <taxon>Araneomorphae</taxon>
        <taxon>Entelegynae</taxon>
        <taxon>Araneoidea</taxon>
        <taxon>Araneidae</taxon>
        <taxon>Araneus</taxon>
    </lineage>
</organism>
<protein>
    <submittedName>
        <fullName evidence="2">Uncharacterized protein</fullName>
    </submittedName>
</protein>
<dbReference type="AlphaFoldDB" id="A0A4Y2LMV9"/>
<dbReference type="EMBL" id="BGPR01006026">
    <property type="protein sequence ID" value="GBN15450.1"/>
    <property type="molecule type" value="Genomic_DNA"/>
</dbReference>
<name>A0A4Y2LMV9_ARAVE</name>
<accession>A0A4Y2LMV9</accession>
<feature type="region of interest" description="Disordered" evidence="1">
    <location>
        <begin position="1"/>
        <end position="25"/>
    </location>
</feature>
<reference evidence="2 3" key="1">
    <citation type="journal article" date="2019" name="Sci. Rep.">
        <title>Orb-weaving spider Araneus ventricosus genome elucidates the spidroin gene catalogue.</title>
        <authorList>
            <person name="Kono N."/>
            <person name="Nakamura H."/>
            <person name="Ohtoshi R."/>
            <person name="Moran D.A.P."/>
            <person name="Shinohara A."/>
            <person name="Yoshida Y."/>
            <person name="Fujiwara M."/>
            <person name="Mori M."/>
            <person name="Tomita M."/>
            <person name="Arakawa K."/>
        </authorList>
    </citation>
    <scope>NUCLEOTIDE SEQUENCE [LARGE SCALE GENOMIC DNA]</scope>
</reference>
<keyword evidence="3" id="KW-1185">Reference proteome</keyword>
<evidence type="ECO:0000256" key="1">
    <source>
        <dbReference type="SAM" id="MobiDB-lite"/>
    </source>
</evidence>
<evidence type="ECO:0000313" key="2">
    <source>
        <dbReference type="EMBL" id="GBN15450.1"/>
    </source>
</evidence>
<sequence length="112" mass="12787">MILPPLLESRPGRTTPPPPFSYATGQKRNELDEWNLVYDLDSQNVDLSQILGEICLSVYMRSKTQLVKIVDLHPILNSIGPSEEVQNAFTTNTKRAVLRARLREIRRKNSLI</sequence>
<dbReference type="Proteomes" id="UP000499080">
    <property type="component" value="Unassembled WGS sequence"/>
</dbReference>
<evidence type="ECO:0000313" key="3">
    <source>
        <dbReference type="Proteomes" id="UP000499080"/>
    </source>
</evidence>